<name>A0A3D8T4D7_9EURO</name>
<dbReference type="RefSeq" id="XP_026608596.1">
    <property type="nucleotide sequence ID" value="XM_026742751.1"/>
</dbReference>
<sequence length="431" mass="50345">MGKLYMIDMQELTKWAYFDTILHSHTLLHCGFLLLRYCHSSKSTQQKMICKAIRKVLSQDPEAARPELGQRPLLITELREFDHGEDYICNLLGKYTYAKTGPYPTDPVSLRPFGVSERAGDIDKIISNLSGHYPSCPWLVPYAFRDMINILIKDRIKHLGREGYDRRPRLREGYYKGRPVRVYGSYKGKCDSYLIAKPTFTLGFRDTSGNTREYFVIQVRDGGNDGLEDLFAYMCIIHENRKQRGETNSVVYGLHTDVCDYYKFYKINSASKISTFSCSSFRSPSLGYHEKPPSREKVVEMDSYRRRDAKYQFWDRRNKQWRTHWSGTEDVVTLLENILERADMDCYGLVDKDSDWTDEAPFLEFPEWDLIPEIVHGVNCHSERYGCVDRECSLTKPEERPRPAWFGRICPMGQNEVPARPTDEPQFWDIL</sequence>
<dbReference type="AlphaFoldDB" id="A0A3D8T4D7"/>
<reference evidence="1 2" key="1">
    <citation type="journal article" date="2018" name="IMA Fungus">
        <title>IMA Genome-F 9: Draft genome sequence of Annulohypoxylon stygium, Aspergillus mulundensis, Berkeleyomyces basicola (syn. Thielaviopsis basicola), Ceratocystis smalleyi, two Cercospora beticola strains, Coleophoma cylindrospora, Fusarium fracticaudum, Phialophora cf. hyalina, and Morchella septimelata.</title>
        <authorList>
            <person name="Wingfield B.D."/>
            <person name="Bills G.F."/>
            <person name="Dong Y."/>
            <person name="Huang W."/>
            <person name="Nel W.J."/>
            <person name="Swalarsk-Parry B.S."/>
            <person name="Vaghefi N."/>
            <person name="Wilken P.M."/>
            <person name="An Z."/>
            <person name="de Beer Z.W."/>
            <person name="De Vos L."/>
            <person name="Chen L."/>
            <person name="Duong T.A."/>
            <person name="Gao Y."/>
            <person name="Hammerbacher A."/>
            <person name="Kikkert J.R."/>
            <person name="Li Y."/>
            <person name="Li H."/>
            <person name="Li K."/>
            <person name="Li Q."/>
            <person name="Liu X."/>
            <person name="Ma X."/>
            <person name="Naidoo K."/>
            <person name="Pethybridge S.J."/>
            <person name="Sun J."/>
            <person name="Steenkamp E.T."/>
            <person name="van der Nest M.A."/>
            <person name="van Wyk S."/>
            <person name="Wingfield M.J."/>
            <person name="Xiong C."/>
            <person name="Yue Q."/>
            <person name="Zhang X."/>
        </authorList>
    </citation>
    <scope>NUCLEOTIDE SEQUENCE [LARGE SCALE GENOMIC DNA]</scope>
    <source>
        <strain evidence="1 2">DSM 5745</strain>
    </source>
</reference>
<organism evidence="1 2">
    <name type="scientific">Aspergillus mulundensis</name>
    <dbReference type="NCBI Taxonomy" id="1810919"/>
    <lineage>
        <taxon>Eukaryota</taxon>
        <taxon>Fungi</taxon>
        <taxon>Dikarya</taxon>
        <taxon>Ascomycota</taxon>
        <taxon>Pezizomycotina</taxon>
        <taxon>Eurotiomycetes</taxon>
        <taxon>Eurotiomycetidae</taxon>
        <taxon>Eurotiales</taxon>
        <taxon>Aspergillaceae</taxon>
        <taxon>Aspergillus</taxon>
        <taxon>Aspergillus subgen. Nidulantes</taxon>
    </lineage>
</organism>
<dbReference type="OrthoDB" id="4476837at2759"/>
<evidence type="ECO:0000313" key="2">
    <source>
        <dbReference type="Proteomes" id="UP000256690"/>
    </source>
</evidence>
<comment type="caution">
    <text evidence="1">The sequence shown here is derived from an EMBL/GenBank/DDBJ whole genome shotgun (WGS) entry which is preliminary data.</text>
</comment>
<dbReference type="Proteomes" id="UP000256690">
    <property type="component" value="Unassembled WGS sequence"/>
</dbReference>
<gene>
    <name evidence="1" type="ORF">DSM5745_00735</name>
</gene>
<accession>A0A3D8T4D7</accession>
<evidence type="ECO:0000313" key="1">
    <source>
        <dbReference type="EMBL" id="RDW93413.1"/>
    </source>
</evidence>
<dbReference type="EMBL" id="PVWQ01000001">
    <property type="protein sequence ID" value="RDW93413.1"/>
    <property type="molecule type" value="Genomic_DNA"/>
</dbReference>
<protein>
    <submittedName>
        <fullName evidence="1">Uncharacterized protein</fullName>
    </submittedName>
</protein>
<keyword evidence="2" id="KW-1185">Reference proteome</keyword>
<dbReference type="GeneID" id="38111105"/>
<proteinExistence type="predicted"/>